<dbReference type="Proteomes" id="UP000195540">
    <property type="component" value="Chromosome"/>
</dbReference>
<dbReference type="CDD" id="cd03801">
    <property type="entry name" value="GT4_PimA-like"/>
    <property type="match status" value="1"/>
</dbReference>
<dbReference type="InterPro" id="IPR001296">
    <property type="entry name" value="Glyco_trans_1"/>
</dbReference>
<evidence type="ECO:0000259" key="1">
    <source>
        <dbReference type="Pfam" id="PF00534"/>
    </source>
</evidence>
<sequence length="368" mass="40825">MKIGLIDVTITMSYGGIQTAVWELAKQLHDAGHEVHLYGGNGDVRHELAGRQIHIHTYPYTPREKVIDLGGRFRRIVERYSFARYAKQDVIRQNFDWVILTKPFDFFWPAMMPKSCSTRFCYMSGGTSFFKGDRKLAKKISAWVACSHFNAWQIQQHFKQFPAVIYNGVDMAKFKPMTTSLRQQLGVSEPTFLLAFAGRVVGWKGLSVAIDAIAQLRDEDVKLLIIGAGDALGQLKNKAMVKGVAEQVIFHQPVEHAMLPEFYAACDAGVFPSIGDEAFGITIAEAMACGKPVIASYIGGIPEVVGNEQSAGLLVTPGDVTAMVKAINHLRALPDRGKAMGENARQRIASHYTWQHSAQRLLQALKTE</sequence>
<dbReference type="GO" id="GO:1901135">
    <property type="term" value="P:carbohydrate derivative metabolic process"/>
    <property type="evidence" value="ECO:0007669"/>
    <property type="project" value="UniProtKB-ARBA"/>
</dbReference>
<protein>
    <submittedName>
        <fullName evidence="3">WalN protein</fullName>
    </submittedName>
</protein>
<dbReference type="GO" id="GO:0016757">
    <property type="term" value="F:glycosyltransferase activity"/>
    <property type="evidence" value="ECO:0007669"/>
    <property type="project" value="InterPro"/>
</dbReference>
<reference evidence="3 4" key="1">
    <citation type="submission" date="2017-05" db="EMBL/GenBank/DDBJ databases">
        <title>Whole genome sequencing of Proteus mirabilis AR_0155.</title>
        <authorList>
            <person name="Conlan S."/>
            <person name="Thomas P.J."/>
            <person name="Mullikin J."/>
            <person name="Frank K.M."/>
            <person name="Segre J.A."/>
        </authorList>
    </citation>
    <scope>NUCLEOTIDE SEQUENCE [LARGE SCALE GENOMIC DNA]</scope>
    <source>
        <strain evidence="3 4">AR_0155</strain>
    </source>
</reference>
<dbReference type="RefSeq" id="WP_087726302.1">
    <property type="nucleotide sequence ID" value="NZ_BGKS01000006.1"/>
</dbReference>
<gene>
    <name evidence="3" type="ORF">AM402_01770</name>
</gene>
<dbReference type="Pfam" id="PF13439">
    <property type="entry name" value="Glyco_transf_4"/>
    <property type="match status" value="1"/>
</dbReference>
<evidence type="ECO:0000313" key="4">
    <source>
        <dbReference type="Proteomes" id="UP000195540"/>
    </source>
</evidence>
<dbReference type="SUPFAM" id="SSF53756">
    <property type="entry name" value="UDP-Glycosyltransferase/glycogen phosphorylase"/>
    <property type="match status" value="1"/>
</dbReference>
<accession>A0AAJ0Y8T4</accession>
<proteinExistence type="predicted"/>
<dbReference type="AlphaFoldDB" id="A0AAJ0Y8T4"/>
<dbReference type="PANTHER" id="PTHR12526">
    <property type="entry name" value="GLYCOSYLTRANSFERASE"/>
    <property type="match status" value="1"/>
</dbReference>
<dbReference type="PANTHER" id="PTHR12526:SF635">
    <property type="entry name" value="GLYCOSYL TRANSFERASE GROUP 1"/>
    <property type="match status" value="1"/>
</dbReference>
<dbReference type="EMBL" id="CP021694">
    <property type="protein sequence ID" value="ARX32922.1"/>
    <property type="molecule type" value="Genomic_DNA"/>
</dbReference>
<dbReference type="Gene3D" id="3.40.50.2000">
    <property type="entry name" value="Glycogen Phosphorylase B"/>
    <property type="match status" value="2"/>
</dbReference>
<dbReference type="InterPro" id="IPR028098">
    <property type="entry name" value="Glyco_trans_4-like_N"/>
</dbReference>
<evidence type="ECO:0000313" key="3">
    <source>
        <dbReference type="EMBL" id="ARX32922.1"/>
    </source>
</evidence>
<organism evidence="3 4">
    <name type="scientific">Proteus mirabilis</name>
    <dbReference type="NCBI Taxonomy" id="584"/>
    <lineage>
        <taxon>Bacteria</taxon>
        <taxon>Pseudomonadati</taxon>
        <taxon>Pseudomonadota</taxon>
        <taxon>Gammaproteobacteria</taxon>
        <taxon>Enterobacterales</taxon>
        <taxon>Morganellaceae</taxon>
        <taxon>Proteus</taxon>
    </lineage>
</organism>
<feature type="domain" description="Glycosyltransferase subfamily 4-like N-terminal" evidence="2">
    <location>
        <begin position="14"/>
        <end position="172"/>
    </location>
</feature>
<name>A0AAJ0Y8T4_PROMI</name>
<dbReference type="Pfam" id="PF00534">
    <property type="entry name" value="Glycos_transf_1"/>
    <property type="match status" value="1"/>
</dbReference>
<feature type="domain" description="Glycosyl transferase family 1" evidence="1">
    <location>
        <begin position="180"/>
        <end position="347"/>
    </location>
</feature>
<evidence type="ECO:0000259" key="2">
    <source>
        <dbReference type="Pfam" id="PF13439"/>
    </source>
</evidence>